<feature type="signal peptide" evidence="6">
    <location>
        <begin position="1"/>
        <end position="19"/>
    </location>
</feature>
<dbReference type="Gene3D" id="1.25.40.10">
    <property type="entry name" value="Tetratricopeptide repeat domain"/>
    <property type="match status" value="1"/>
</dbReference>
<comment type="similarity">
    <text evidence="1 5">Belongs to the glycosyl hydrolase 26 family.</text>
</comment>
<feature type="repeat" description="TPR" evidence="4">
    <location>
        <begin position="56"/>
        <end position="89"/>
    </location>
</feature>
<keyword evidence="4" id="KW-0802">TPR repeat</keyword>
<dbReference type="SUPFAM" id="SSF48452">
    <property type="entry name" value="TPR-like"/>
    <property type="match status" value="1"/>
</dbReference>
<dbReference type="InterPro" id="IPR017853">
    <property type="entry name" value="GH"/>
</dbReference>
<dbReference type="RefSeq" id="WP_012691968.1">
    <property type="nucleotide sequence ID" value="NC_012526.1"/>
</dbReference>
<dbReference type="Proteomes" id="UP000002208">
    <property type="component" value="Chromosome"/>
</dbReference>
<evidence type="ECO:0000256" key="6">
    <source>
        <dbReference type="SAM" id="SignalP"/>
    </source>
</evidence>
<dbReference type="InterPro" id="IPR019734">
    <property type="entry name" value="TPR_rpt"/>
</dbReference>
<dbReference type="PANTHER" id="PTHR40079:SF4">
    <property type="entry name" value="GH26 DOMAIN-CONTAINING PROTEIN-RELATED"/>
    <property type="match status" value="1"/>
</dbReference>
<protein>
    <recommendedName>
        <fullName evidence="7">GH26 domain-containing protein</fullName>
    </recommendedName>
</protein>
<keyword evidence="6" id="KW-0732">Signal</keyword>
<feature type="active site" description="Proton donor" evidence="5">
    <location>
        <position position="266"/>
    </location>
</feature>
<dbReference type="InterPro" id="IPR000805">
    <property type="entry name" value="Glyco_hydro_26"/>
</dbReference>
<evidence type="ECO:0000259" key="7">
    <source>
        <dbReference type="PROSITE" id="PS51764"/>
    </source>
</evidence>
<dbReference type="KEGG" id="ddr:Deide_00470"/>
<dbReference type="AlphaFoldDB" id="C1CXN9"/>
<evidence type="ECO:0000256" key="2">
    <source>
        <dbReference type="ARBA" id="ARBA00022801"/>
    </source>
</evidence>
<feature type="chain" id="PRO_5002905508" description="GH26 domain-containing protein" evidence="6">
    <location>
        <begin position="20"/>
        <end position="556"/>
    </location>
</feature>
<dbReference type="PROSITE" id="PS51764">
    <property type="entry name" value="GH26"/>
    <property type="match status" value="1"/>
</dbReference>
<dbReference type="PaxDb" id="546414-Deide_00470"/>
<keyword evidence="9" id="KW-1185">Reference proteome</keyword>
<feature type="active site" description="Nucleophile" evidence="5">
    <location>
        <position position="370"/>
    </location>
</feature>
<evidence type="ECO:0000256" key="4">
    <source>
        <dbReference type="PROSITE-ProRule" id="PRU00339"/>
    </source>
</evidence>
<dbReference type="Gene3D" id="3.20.20.80">
    <property type="entry name" value="Glycosidases"/>
    <property type="match status" value="1"/>
</dbReference>
<gene>
    <name evidence="8" type="ordered locus">Deide_00470</name>
</gene>
<dbReference type="PROSITE" id="PS50005">
    <property type="entry name" value="TPR"/>
    <property type="match status" value="1"/>
</dbReference>
<organism evidence="8 9">
    <name type="scientific">Deinococcus deserti (strain DSM 17065 / CIP 109153 / LMG 22923 / VCD115)</name>
    <dbReference type="NCBI Taxonomy" id="546414"/>
    <lineage>
        <taxon>Bacteria</taxon>
        <taxon>Thermotogati</taxon>
        <taxon>Deinococcota</taxon>
        <taxon>Deinococci</taxon>
        <taxon>Deinococcales</taxon>
        <taxon>Deinococcaceae</taxon>
        <taxon>Deinococcus</taxon>
    </lineage>
</organism>
<keyword evidence="3 5" id="KW-0326">Glycosidase</keyword>
<dbReference type="InterPro" id="IPR011990">
    <property type="entry name" value="TPR-like_helical_dom_sf"/>
</dbReference>
<evidence type="ECO:0000256" key="1">
    <source>
        <dbReference type="ARBA" id="ARBA00007754"/>
    </source>
</evidence>
<evidence type="ECO:0000313" key="9">
    <source>
        <dbReference type="Proteomes" id="UP000002208"/>
    </source>
</evidence>
<keyword evidence="2 5" id="KW-0378">Hydrolase</keyword>
<feature type="domain" description="GH26" evidence="7">
    <location>
        <begin position="150"/>
        <end position="445"/>
    </location>
</feature>
<dbReference type="EMBL" id="CP001114">
    <property type="protein sequence ID" value="ACO44845.1"/>
    <property type="molecule type" value="Genomic_DNA"/>
</dbReference>
<evidence type="ECO:0000256" key="5">
    <source>
        <dbReference type="PROSITE-ProRule" id="PRU01100"/>
    </source>
</evidence>
<name>C1CXN9_DEIDV</name>
<sequence>MRFVLPLVLLTLTGTPPSAATLLSENPPTFLPASPVRAVVTRPATTTWPGPQPRTADSWYALGRQSTRSGDHARAAQAFLQAAALNPSAANWRAAGDAQVKLGDYEAATRAYEQAAARYRARGDDITARALEHQTAPYRQVLRPMLLTSRQTPDAPKRLARLEPARGILLGTYVDASGVSGSPPLLAPALRDFAVAFRYWKFTASTDPVKVFPGRFAQAVKANAGALHLALEPGMPLSSISDAIILRFAQAAGSSGVPIFLRFASEMNDPQNAWSRDPALYRTTFARVARLVRSQAPNVAMVWMPMPGDLNRMAAYYPGADAVDWAGLSLYSLPFENGDVRQPRLNAHPLDLVRAFYDRYALSHPIQLSEYAASHRSGAAPGQDYSAFAAEQLREVYWGAWLTMPRLKNINWLDLDMLAGPNGNKVWQRRNDYRLFGSPAKWSAFGTLRSQDAFLTRWDAVAASQRAAVPTPWPAQLLTGQRASGALWVQLAQPAREVRVRLDGRPVQVEATLPHRFTLEAGLLTAGTHRLDVQVLGAAGQVLLSDTRTFEAVTPR</sequence>
<dbReference type="GO" id="GO:0006080">
    <property type="term" value="P:substituted mannan metabolic process"/>
    <property type="evidence" value="ECO:0007669"/>
    <property type="project" value="InterPro"/>
</dbReference>
<dbReference type="InterPro" id="IPR022790">
    <property type="entry name" value="GH26_dom"/>
</dbReference>
<dbReference type="SUPFAM" id="SSF51445">
    <property type="entry name" value="(Trans)glycosidases"/>
    <property type="match status" value="1"/>
</dbReference>
<dbReference type="OrthoDB" id="9802773at2"/>
<dbReference type="STRING" id="546414.Deide_00470"/>
<dbReference type="HOGENOM" id="CLU_027698_0_0_0"/>
<dbReference type="eggNOG" id="COG4124">
    <property type="taxonomic scope" value="Bacteria"/>
</dbReference>
<proteinExistence type="inferred from homology"/>
<evidence type="ECO:0000256" key="3">
    <source>
        <dbReference type="ARBA" id="ARBA00023295"/>
    </source>
</evidence>
<accession>C1CXN9</accession>
<reference evidence="8 9" key="1">
    <citation type="journal article" date="2009" name="PLoS Genet.">
        <title>Alliance of proteomics and genomics to unravel the specificities of Sahara bacterium Deinococcus deserti.</title>
        <authorList>
            <person name="de Groot A."/>
            <person name="Dulermo R."/>
            <person name="Ortet P."/>
            <person name="Blanchard L."/>
            <person name="Guerin P."/>
            <person name="Fernandez B."/>
            <person name="Vacherie B."/>
            <person name="Dossat C."/>
            <person name="Jolivet E."/>
            <person name="Siguier P."/>
            <person name="Chandler M."/>
            <person name="Barakat M."/>
            <person name="Dedieu A."/>
            <person name="Barbe V."/>
            <person name="Heulin T."/>
            <person name="Sommer S."/>
            <person name="Achouak W."/>
            <person name="Armengaud J."/>
        </authorList>
    </citation>
    <scope>NUCLEOTIDE SEQUENCE [LARGE SCALE GENOMIC DNA]</scope>
    <source>
        <strain evidence="9">DSM 17065 / CIP 109153 / LMG 22923 / VCD115</strain>
    </source>
</reference>
<evidence type="ECO:0000313" key="8">
    <source>
        <dbReference type="EMBL" id="ACO44845.1"/>
    </source>
</evidence>
<dbReference type="PANTHER" id="PTHR40079">
    <property type="entry name" value="MANNAN ENDO-1,4-BETA-MANNOSIDASE E-RELATED"/>
    <property type="match status" value="1"/>
</dbReference>
<dbReference type="GO" id="GO:0016985">
    <property type="term" value="F:mannan endo-1,4-beta-mannosidase activity"/>
    <property type="evidence" value="ECO:0007669"/>
    <property type="project" value="InterPro"/>
</dbReference>